<evidence type="ECO:0000259" key="2">
    <source>
        <dbReference type="Pfam" id="PF13843"/>
    </source>
</evidence>
<feature type="compositionally biased region" description="Acidic residues" evidence="1">
    <location>
        <begin position="54"/>
        <end position="65"/>
    </location>
</feature>
<proteinExistence type="predicted"/>
<evidence type="ECO:0000313" key="3">
    <source>
        <dbReference type="Ensembl" id="ENSCCRP00015089883.1"/>
    </source>
</evidence>
<evidence type="ECO:0000256" key="1">
    <source>
        <dbReference type="SAM" id="MobiDB-lite"/>
    </source>
</evidence>
<sequence length="554" mass="63422">MKRRFTAREALDLVVATNSEHPGTCESEDEELTSEDEVEFALESDSDSSCSSDDSTESEDTEETADLQWNSKNGQILWSSTHTETLRYNPAKGMTPGPTHYATARITTLQSCFDLFITEEIIQLLLENTNLHGRRFVTDWIDFDSTDIQAYIGLLILAGVYKSRNESTRSLWDVENGRSIFRTTMSHRKFKLLSSTLRFDDRMTRPARYMHDKLAAFRTIWEKWTHRLPLLFNPGQDVCVDEQLVPFKGRCRFRQYMPSKPAKYGIKIWVTCDVTTSYAWKLQIYTGKSPGSPAEVNQGKRVILEMTEGLQGNTVTCDNFFTSYGLAEELLKRKMALVGTIRRNKPELPPQLLQIKHRALLSSLFAFTKTHTAVSYVPKRGKNVLLLSTKHREPAVSDTEKKKPVIITDYNRCKGGVDNLDKVVGTYSCRRRTCRWPVVLFYNLVDVSTFNSFVLWSAVDPSWNQGKTFRRRLFLEELGKALVMPQISRRQRIPRTPSTSTTMEDQQQGDPNTKKRKVCTFCTDKKKKSASTCNKCGKHICKVHTITYCSSCCE</sequence>
<name>A0A8C1Y0R3_CYPCA</name>
<organism evidence="3 4">
    <name type="scientific">Cyprinus carpio</name>
    <name type="common">Common carp</name>
    <dbReference type="NCBI Taxonomy" id="7962"/>
    <lineage>
        <taxon>Eukaryota</taxon>
        <taxon>Metazoa</taxon>
        <taxon>Chordata</taxon>
        <taxon>Craniata</taxon>
        <taxon>Vertebrata</taxon>
        <taxon>Euteleostomi</taxon>
        <taxon>Actinopterygii</taxon>
        <taxon>Neopterygii</taxon>
        <taxon>Teleostei</taxon>
        <taxon>Ostariophysi</taxon>
        <taxon>Cypriniformes</taxon>
        <taxon>Cyprinidae</taxon>
        <taxon>Cyprininae</taxon>
        <taxon>Cyprinus</taxon>
    </lineage>
</organism>
<evidence type="ECO:0000313" key="4">
    <source>
        <dbReference type="Proteomes" id="UP000694700"/>
    </source>
</evidence>
<feature type="compositionally biased region" description="Polar residues" evidence="1">
    <location>
        <begin position="496"/>
        <end position="511"/>
    </location>
</feature>
<dbReference type="Proteomes" id="UP000694700">
    <property type="component" value="Unplaced"/>
</dbReference>
<dbReference type="InterPro" id="IPR029526">
    <property type="entry name" value="PGBD"/>
</dbReference>
<feature type="domain" description="PiggyBac transposable element-derived protein" evidence="2">
    <location>
        <begin position="110"/>
        <end position="453"/>
    </location>
</feature>
<dbReference type="Ensembl" id="ENSCCRT00015092789.1">
    <property type="protein sequence ID" value="ENSCCRP00015089883.1"/>
    <property type="gene ID" value="ENSCCRG00015036312.1"/>
</dbReference>
<dbReference type="Pfam" id="PF13843">
    <property type="entry name" value="DDE_Tnp_1_7"/>
    <property type="match status" value="1"/>
</dbReference>
<dbReference type="PANTHER" id="PTHR46599">
    <property type="entry name" value="PIGGYBAC TRANSPOSABLE ELEMENT-DERIVED PROTEIN 4"/>
    <property type="match status" value="1"/>
</dbReference>
<feature type="compositionally biased region" description="Acidic residues" evidence="1">
    <location>
        <begin position="26"/>
        <end position="46"/>
    </location>
</feature>
<protein>
    <recommendedName>
        <fullName evidence="2">PiggyBac transposable element-derived protein domain-containing protein</fullName>
    </recommendedName>
</protein>
<dbReference type="PANTHER" id="PTHR46599:SF6">
    <property type="entry name" value="DUAL SPECIFICITY PHOSPHATASE 26"/>
    <property type="match status" value="1"/>
</dbReference>
<reference evidence="3" key="1">
    <citation type="submission" date="2025-08" db="UniProtKB">
        <authorList>
            <consortium name="Ensembl"/>
        </authorList>
    </citation>
    <scope>IDENTIFICATION</scope>
</reference>
<feature type="region of interest" description="Disordered" evidence="1">
    <location>
        <begin position="14"/>
        <end position="67"/>
    </location>
</feature>
<feature type="region of interest" description="Disordered" evidence="1">
    <location>
        <begin position="490"/>
        <end position="514"/>
    </location>
</feature>
<accession>A0A8C1Y0R3</accession>
<dbReference type="AlphaFoldDB" id="A0A8C1Y0R3"/>